<keyword evidence="5" id="KW-1185">Reference proteome</keyword>
<dbReference type="AlphaFoldDB" id="A0ABD0JCD8"/>
<keyword evidence="2" id="KW-0732">Signal</keyword>
<dbReference type="InterPro" id="IPR007110">
    <property type="entry name" value="Ig-like_dom"/>
</dbReference>
<feature type="compositionally biased region" description="Polar residues" evidence="1">
    <location>
        <begin position="545"/>
        <end position="557"/>
    </location>
</feature>
<feature type="region of interest" description="Disordered" evidence="1">
    <location>
        <begin position="492"/>
        <end position="663"/>
    </location>
</feature>
<dbReference type="SUPFAM" id="SSF48726">
    <property type="entry name" value="Immunoglobulin"/>
    <property type="match status" value="1"/>
</dbReference>
<protein>
    <recommendedName>
        <fullName evidence="3">Ig-like domain-containing protein</fullName>
    </recommendedName>
</protein>
<sequence>MLRLVGVLLLLWFDECGAAVQLPQTESGGWITIIEETQYSIMCNGFDEGSNVTWSLIHPDNTTTNIGSCGPSQTSCPSSDSNLQLSRNRKQESFMKIKSGHRALIGTSGTEITAKTDFHPDSAESGDQLISGNCNITRDLPTSDGVYTYDLKFYPGPDAPQTVANVTIRSPQAPHTAPNCPEYVAEKDTVTCDCVTTDPGSPPSEIRWLEFTSHQLIVHNVTPDMNGTVYTCLQTWKSRAFANVTYTLHVTGAPRAKQSTTLKITTKENESSSTSLKVVAYPQPNLTTVIFLGASPSSSNISSVEQMRGVLAAECGPTQELYVFNCTLTAIRPATSDQGFYNVTLENPYGEITQMVKLTVMSMSKQGAKYQSKETDQKHISVTSDDEFEEHVNCIYESSDGVLLTAKQQPGPSKPSATALALPPFTKLTDNDDEQETSFGYVTLKGEKPTENSAALGNRDRGALTSQCTDVADEYSTVDDDGRTFAVSSGRKFVPQSTAGRSSDYADVDVNSSVDDGSGKFLAGQPDPQTDMASDYADAGGYSSVKASGPSTSAQKTSRIRDDYAVVNKARKAKPDEYAQVNKASKGGKPPFAPKDQNGAKPTSDVYAQVQKSKPATKAKPGRETDGRGQGPADDEYNVLNFGDHQPTSQDIDEQYSHIKMSS</sequence>
<dbReference type="Proteomes" id="UP001519460">
    <property type="component" value="Unassembled WGS sequence"/>
</dbReference>
<dbReference type="PROSITE" id="PS50835">
    <property type="entry name" value="IG_LIKE"/>
    <property type="match status" value="1"/>
</dbReference>
<feature type="domain" description="Ig-like" evidence="3">
    <location>
        <begin position="171"/>
        <end position="232"/>
    </location>
</feature>
<proteinExistence type="predicted"/>
<feature type="compositionally biased region" description="Low complexity" evidence="1">
    <location>
        <begin position="502"/>
        <end position="516"/>
    </location>
</feature>
<evidence type="ECO:0000259" key="3">
    <source>
        <dbReference type="PROSITE" id="PS50835"/>
    </source>
</evidence>
<dbReference type="InterPro" id="IPR036179">
    <property type="entry name" value="Ig-like_dom_sf"/>
</dbReference>
<reference evidence="4 5" key="1">
    <citation type="journal article" date="2023" name="Sci. Data">
        <title>Genome assembly of the Korean intertidal mud-creeper Batillaria attramentaria.</title>
        <authorList>
            <person name="Patra A.K."/>
            <person name="Ho P.T."/>
            <person name="Jun S."/>
            <person name="Lee S.J."/>
            <person name="Kim Y."/>
            <person name="Won Y.J."/>
        </authorList>
    </citation>
    <scope>NUCLEOTIDE SEQUENCE [LARGE SCALE GENOMIC DNA]</scope>
    <source>
        <strain evidence="4">Wonlab-2016</strain>
    </source>
</reference>
<feature type="signal peptide" evidence="2">
    <location>
        <begin position="1"/>
        <end position="18"/>
    </location>
</feature>
<comment type="caution">
    <text evidence="4">The sequence shown here is derived from an EMBL/GenBank/DDBJ whole genome shotgun (WGS) entry which is preliminary data.</text>
</comment>
<evidence type="ECO:0000313" key="4">
    <source>
        <dbReference type="EMBL" id="KAK7469713.1"/>
    </source>
</evidence>
<organism evidence="4 5">
    <name type="scientific">Batillaria attramentaria</name>
    <dbReference type="NCBI Taxonomy" id="370345"/>
    <lineage>
        <taxon>Eukaryota</taxon>
        <taxon>Metazoa</taxon>
        <taxon>Spiralia</taxon>
        <taxon>Lophotrochozoa</taxon>
        <taxon>Mollusca</taxon>
        <taxon>Gastropoda</taxon>
        <taxon>Caenogastropoda</taxon>
        <taxon>Sorbeoconcha</taxon>
        <taxon>Cerithioidea</taxon>
        <taxon>Batillariidae</taxon>
        <taxon>Batillaria</taxon>
    </lineage>
</organism>
<evidence type="ECO:0000313" key="5">
    <source>
        <dbReference type="Proteomes" id="UP001519460"/>
    </source>
</evidence>
<gene>
    <name evidence="4" type="ORF">BaRGS_00036295</name>
</gene>
<dbReference type="EMBL" id="JACVVK020000507">
    <property type="protein sequence ID" value="KAK7469713.1"/>
    <property type="molecule type" value="Genomic_DNA"/>
</dbReference>
<accession>A0ABD0JCD8</accession>
<feature type="chain" id="PRO_5044786985" description="Ig-like domain-containing protein" evidence="2">
    <location>
        <begin position="19"/>
        <end position="663"/>
    </location>
</feature>
<name>A0ABD0JCD8_9CAEN</name>
<evidence type="ECO:0000256" key="1">
    <source>
        <dbReference type="SAM" id="MobiDB-lite"/>
    </source>
</evidence>
<evidence type="ECO:0000256" key="2">
    <source>
        <dbReference type="SAM" id="SignalP"/>
    </source>
</evidence>